<dbReference type="AlphaFoldDB" id="A0A1E7ZA63"/>
<protein>
    <submittedName>
        <fullName evidence="1">Uncharacterized protein</fullName>
    </submittedName>
</protein>
<dbReference type="OrthoDB" id="7284833at2"/>
<keyword evidence="2" id="KW-1185">Reference proteome</keyword>
<name>A0A1E7ZA63_9ALTE</name>
<comment type="caution">
    <text evidence="1">The sequence shown here is derived from an EMBL/GenBank/DDBJ whole genome shotgun (WGS) entry which is preliminary data.</text>
</comment>
<evidence type="ECO:0000313" key="1">
    <source>
        <dbReference type="EMBL" id="OFC70425.1"/>
    </source>
</evidence>
<proteinExistence type="predicted"/>
<reference evidence="1 2" key="1">
    <citation type="submission" date="2016-08" db="EMBL/GenBank/DDBJ databases">
        <authorList>
            <person name="Seilhamer J.J."/>
        </authorList>
    </citation>
    <scope>NUCLEOTIDE SEQUENCE [LARGE SCALE GENOMIC DNA]</scope>
    <source>
        <strain evidence="1 2">KCTC 42603</strain>
    </source>
</reference>
<gene>
    <name evidence="1" type="ORF">BFC18_14780</name>
</gene>
<organism evidence="1 2">
    <name type="scientific">Alteromonas confluentis</name>
    <dbReference type="NCBI Taxonomy" id="1656094"/>
    <lineage>
        <taxon>Bacteria</taxon>
        <taxon>Pseudomonadati</taxon>
        <taxon>Pseudomonadota</taxon>
        <taxon>Gammaproteobacteria</taxon>
        <taxon>Alteromonadales</taxon>
        <taxon>Alteromonadaceae</taxon>
        <taxon>Alteromonas/Salinimonas group</taxon>
        <taxon>Alteromonas</taxon>
    </lineage>
</organism>
<dbReference type="EMBL" id="MDHN01000029">
    <property type="protein sequence ID" value="OFC70425.1"/>
    <property type="molecule type" value="Genomic_DNA"/>
</dbReference>
<dbReference type="RefSeq" id="WP_070126069.1">
    <property type="nucleotide sequence ID" value="NZ_MDHN01000029.1"/>
</dbReference>
<dbReference type="STRING" id="1656094.BFC18_14780"/>
<accession>A0A1E7ZA63</accession>
<dbReference type="Proteomes" id="UP000175691">
    <property type="component" value="Unassembled WGS sequence"/>
</dbReference>
<sequence length="320" mass="36370">MDTRDNITLIDEIQFETQLEQAQQDGKPFMFLRLGDGEGALLDFDEQSLIDDILYLNEHFGRTVSIEQLYQAKQNLVSATRNADILGVRNDIVNVDFDCALMNERYSDSFLETFRKQFHLRKTEQDISAFDAIRVAKLYKQFNEMQMAKQTLCSQWISFDYFLNGGMTQLMLNADKVGLVTARASVAKNIEKATGKSVSLYQVPDKSARQGKQKAAHFPEAYNEICDAIQVDYPGMPFIVGAGLIGKGYCEVIKAKGGIALDVGALIDCWAGIYSRPKVIEEKLEVKRNIFKKKKMPKELEMSKENVERLAKIYKARKQQ</sequence>
<evidence type="ECO:0000313" key="2">
    <source>
        <dbReference type="Proteomes" id="UP000175691"/>
    </source>
</evidence>